<evidence type="ECO:0000256" key="3">
    <source>
        <dbReference type="ARBA" id="ARBA00022741"/>
    </source>
</evidence>
<gene>
    <name evidence="7" type="ORF">GXW76_22475</name>
</gene>
<dbReference type="PANTHER" id="PTHR43289">
    <property type="entry name" value="MITOGEN-ACTIVATED PROTEIN KINASE KINASE KINASE 20-RELATED"/>
    <property type="match status" value="1"/>
</dbReference>
<evidence type="ECO:0000256" key="2">
    <source>
        <dbReference type="ARBA" id="ARBA00022679"/>
    </source>
</evidence>
<dbReference type="SUPFAM" id="SSF56112">
    <property type="entry name" value="Protein kinase-like (PK-like)"/>
    <property type="match status" value="1"/>
</dbReference>
<dbReference type="Proteomes" id="UP001138751">
    <property type="component" value="Unassembled WGS sequence"/>
</dbReference>
<feature type="domain" description="Protein kinase" evidence="6">
    <location>
        <begin position="14"/>
        <end position="276"/>
    </location>
</feature>
<dbReference type="GO" id="GO:0004674">
    <property type="term" value="F:protein serine/threonine kinase activity"/>
    <property type="evidence" value="ECO:0007669"/>
    <property type="project" value="TreeGrafter"/>
</dbReference>
<dbReference type="InterPro" id="IPR011009">
    <property type="entry name" value="Kinase-like_dom_sf"/>
</dbReference>
<evidence type="ECO:0000256" key="4">
    <source>
        <dbReference type="ARBA" id="ARBA00022777"/>
    </source>
</evidence>
<reference evidence="7" key="2">
    <citation type="journal article" date="2021" name="Syst. Appl. Microbiol.">
        <title>Roseomonas hellenica sp. nov., isolated from roots of wild-growing Alkanna tinctoria.</title>
        <authorList>
            <person name="Rat A."/>
            <person name="Naranjo H.D."/>
            <person name="Lebbe L."/>
            <person name="Cnockaert M."/>
            <person name="Krigas N."/>
            <person name="Grigoriadou K."/>
            <person name="Maloupa E."/>
            <person name="Willems A."/>
        </authorList>
    </citation>
    <scope>NUCLEOTIDE SEQUENCE</scope>
    <source>
        <strain evidence="7">LMG 31231</strain>
    </source>
</reference>
<keyword evidence="2" id="KW-0808">Transferase</keyword>
<evidence type="ECO:0000256" key="5">
    <source>
        <dbReference type="ARBA" id="ARBA00022840"/>
    </source>
</evidence>
<keyword evidence="4 7" id="KW-0418">Kinase</keyword>
<dbReference type="Gene3D" id="1.10.510.10">
    <property type="entry name" value="Transferase(Phosphotransferase) domain 1"/>
    <property type="match status" value="1"/>
</dbReference>
<dbReference type="InterPro" id="IPR014729">
    <property type="entry name" value="Rossmann-like_a/b/a_fold"/>
</dbReference>
<dbReference type="Gene3D" id="3.30.200.20">
    <property type="entry name" value="Phosphorylase Kinase, domain 1"/>
    <property type="match status" value="1"/>
</dbReference>
<dbReference type="PROSITE" id="PS00108">
    <property type="entry name" value="PROTEIN_KINASE_ST"/>
    <property type="match status" value="1"/>
</dbReference>
<organism evidence="7 8">
    <name type="scientific">Neoroseomonas soli</name>
    <dbReference type="NCBI Taxonomy" id="1081025"/>
    <lineage>
        <taxon>Bacteria</taxon>
        <taxon>Pseudomonadati</taxon>
        <taxon>Pseudomonadota</taxon>
        <taxon>Alphaproteobacteria</taxon>
        <taxon>Acetobacterales</taxon>
        <taxon>Acetobacteraceae</taxon>
        <taxon>Neoroseomonas</taxon>
    </lineage>
</organism>
<dbReference type="Pfam" id="PF00582">
    <property type="entry name" value="Usp"/>
    <property type="match status" value="1"/>
</dbReference>
<proteinExistence type="inferred from homology"/>
<keyword evidence="8" id="KW-1185">Reference proteome</keyword>
<dbReference type="PROSITE" id="PS50011">
    <property type="entry name" value="PROTEIN_KINASE_DOM"/>
    <property type="match status" value="1"/>
</dbReference>
<dbReference type="PRINTS" id="PR01438">
    <property type="entry name" value="UNVRSLSTRESS"/>
</dbReference>
<accession>A0A9X9X3H5</accession>
<evidence type="ECO:0000259" key="6">
    <source>
        <dbReference type="PROSITE" id="PS50011"/>
    </source>
</evidence>
<reference evidence="7" key="1">
    <citation type="submission" date="2020-01" db="EMBL/GenBank/DDBJ databases">
        <authorList>
            <person name="Rat A."/>
        </authorList>
    </citation>
    <scope>NUCLEOTIDE SEQUENCE</scope>
    <source>
        <strain evidence="7">LMG 31231</strain>
    </source>
</reference>
<dbReference type="Pfam" id="PF00069">
    <property type="entry name" value="Pkinase"/>
    <property type="match status" value="1"/>
</dbReference>
<protein>
    <submittedName>
        <fullName evidence="7">Protein kinase</fullName>
    </submittedName>
</protein>
<dbReference type="SUPFAM" id="SSF52402">
    <property type="entry name" value="Adenine nucleotide alpha hydrolases-like"/>
    <property type="match status" value="1"/>
</dbReference>
<dbReference type="CDD" id="cd00293">
    <property type="entry name" value="USP-like"/>
    <property type="match status" value="1"/>
</dbReference>
<dbReference type="InterPro" id="IPR006016">
    <property type="entry name" value="UspA"/>
</dbReference>
<dbReference type="InterPro" id="IPR000719">
    <property type="entry name" value="Prot_kinase_dom"/>
</dbReference>
<comment type="caution">
    <text evidence="7">The sequence shown here is derived from an EMBL/GenBank/DDBJ whole genome shotgun (WGS) entry which is preliminary data.</text>
</comment>
<dbReference type="AlphaFoldDB" id="A0A9X9X3H5"/>
<evidence type="ECO:0000256" key="1">
    <source>
        <dbReference type="ARBA" id="ARBA00008791"/>
    </source>
</evidence>
<evidence type="ECO:0000313" key="7">
    <source>
        <dbReference type="EMBL" id="MBR0673954.1"/>
    </source>
</evidence>
<evidence type="ECO:0000313" key="8">
    <source>
        <dbReference type="Proteomes" id="UP001138751"/>
    </source>
</evidence>
<keyword evidence="3" id="KW-0547">Nucleotide-binding</keyword>
<name>A0A9X9X3H5_9PROT</name>
<dbReference type="Gene3D" id="3.40.50.620">
    <property type="entry name" value="HUPs"/>
    <property type="match status" value="1"/>
</dbReference>
<dbReference type="InterPro" id="IPR006015">
    <property type="entry name" value="Universal_stress_UspA"/>
</dbReference>
<dbReference type="PANTHER" id="PTHR43289:SF34">
    <property type="entry name" value="SERINE_THREONINE-PROTEIN KINASE YBDM-RELATED"/>
    <property type="match status" value="1"/>
</dbReference>
<dbReference type="InterPro" id="IPR008271">
    <property type="entry name" value="Ser/Thr_kinase_AS"/>
</dbReference>
<keyword evidence="5" id="KW-0067">ATP-binding</keyword>
<sequence>MTEGPVLPRSIQGFEVGQVLHEGGMAVLMSVTRPGDDLPMLMKVPRLREGEDPAAIVSFEMEQMIMPRLSGPHVPRFIALGGFEAEPFIVMERIQGAPLSVRLRDLPLPAEEVAHIGAAVADALDALHHQHVVHLDVKPANILFREDGTAVLVDYGLAHHEQLPDLMAEEFRLPYGTTPYMAPEQALGIRNDPRSDIFSLGALMYQLATADLPFGEPQHLKGVKRRLWRDPVPPRRRRSNIPPWLQEAILRCLEVDPDARYPTAAQLAFDLRHPEEVSLTHRAGKMRRDGFLTVMRRRLRQRDPQHRAFATARQVQAAPILAVALDFGEMSEELAEALRNQMQKMLGSRPGARLACLNVLKSNLLSIDTTLDDQGRNRHVQRLVELRHWARPLGLPEARVTFHVLEGADAADAILGYARANRVDHLVLGARASSLQRRLLGSVSGKVAAEAPCSVTVVRRRGPE</sequence>
<dbReference type="GO" id="GO:0005524">
    <property type="term" value="F:ATP binding"/>
    <property type="evidence" value="ECO:0007669"/>
    <property type="project" value="UniProtKB-KW"/>
</dbReference>
<dbReference type="SMART" id="SM00220">
    <property type="entry name" value="S_TKc"/>
    <property type="match status" value="1"/>
</dbReference>
<comment type="similarity">
    <text evidence="1">Belongs to the universal stress protein A family.</text>
</comment>
<dbReference type="CDD" id="cd14014">
    <property type="entry name" value="STKc_PknB_like"/>
    <property type="match status" value="1"/>
</dbReference>
<dbReference type="EMBL" id="JAAEDM010000100">
    <property type="protein sequence ID" value="MBR0673954.1"/>
    <property type="molecule type" value="Genomic_DNA"/>
</dbReference>